<organism evidence="1 2">
    <name type="scientific">Acetivibrio mesophilus</name>
    <dbReference type="NCBI Taxonomy" id="2487273"/>
    <lineage>
        <taxon>Bacteria</taxon>
        <taxon>Bacillati</taxon>
        <taxon>Bacillota</taxon>
        <taxon>Clostridia</taxon>
        <taxon>Eubacteriales</taxon>
        <taxon>Oscillospiraceae</taxon>
        <taxon>Acetivibrio</taxon>
    </lineage>
</organism>
<dbReference type="AlphaFoldDB" id="A0A4Q0I038"/>
<evidence type="ECO:0008006" key="3">
    <source>
        <dbReference type="Google" id="ProtNLM"/>
    </source>
</evidence>
<protein>
    <recommendedName>
        <fullName evidence="3">DUF3396 domain-containing protein</fullName>
    </recommendedName>
</protein>
<sequence>MQNNYKNTPLFDMRVGITFYFFKDPNNFRKYFIEFFRDFEFLTKCKFLSYRHNKEAGMNKLKMSGIDYLVELFNKADFNQTQHLILSDGTKDNLQNYRLEMILRTIKPEYPIKSPNWIYFEIPLNTDFIDVFSFMKNAFLGMTFYYACCNYILAQNDNLMPKSSSEAIKAIKQSRFLNDAYSVWLNPFFVKELEKGIDGVNYIQILSKELYQKIGFEEIINNSNTDTYYHEFGEDYVALSLSEDSWPRVFDDILVNKYKSLYSVIKPIILEIKKPLAYWKPDEWDFWIKRFS</sequence>
<proteinExistence type="predicted"/>
<name>A0A4Q0I038_9FIRM</name>
<dbReference type="Proteomes" id="UP000289166">
    <property type="component" value="Unassembled WGS sequence"/>
</dbReference>
<reference evidence="2" key="1">
    <citation type="submission" date="2018-11" db="EMBL/GenBank/DDBJ databases">
        <title>Genome sequencing of a novel mesophilic and cellulolytic organism within the genus Hungateiclostridium.</title>
        <authorList>
            <person name="Rettenmaier R."/>
            <person name="Liebl W."/>
            <person name="Zverlov V."/>
        </authorList>
    </citation>
    <scope>NUCLEOTIDE SEQUENCE [LARGE SCALE GENOMIC DNA]</scope>
    <source>
        <strain evidence="2">N2K1</strain>
    </source>
</reference>
<dbReference type="RefSeq" id="WP_128706570.1">
    <property type="nucleotide sequence ID" value="NZ_RLII01000061.1"/>
</dbReference>
<evidence type="ECO:0000313" key="1">
    <source>
        <dbReference type="EMBL" id="RXE57554.1"/>
    </source>
</evidence>
<dbReference type="EMBL" id="RLII01000061">
    <property type="protein sequence ID" value="RXE57554.1"/>
    <property type="molecule type" value="Genomic_DNA"/>
</dbReference>
<accession>A0A4Q0I038</accession>
<comment type="caution">
    <text evidence="1">The sequence shown here is derived from an EMBL/GenBank/DDBJ whole genome shotgun (WGS) entry which is preliminary data.</text>
</comment>
<gene>
    <name evidence="1" type="ORF">EFD62_17100</name>
</gene>
<evidence type="ECO:0000313" key="2">
    <source>
        <dbReference type="Proteomes" id="UP000289166"/>
    </source>
</evidence>
<keyword evidence="2" id="KW-1185">Reference proteome</keyword>